<accession>A0ABW7I6M5</accession>
<proteinExistence type="predicted"/>
<dbReference type="Gene3D" id="3.40.630.40">
    <property type="entry name" value="Zn-dependent exopeptidases"/>
    <property type="match status" value="1"/>
</dbReference>
<dbReference type="Proteomes" id="UP001607157">
    <property type="component" value="Unassembled WGS sequence"/>
</dbReference>
<dbReference type="InterPro" id="IPR011227">
    <property type="entry name" value="UCP029730"/>
</dbReference>
<protein>
    <submittedName>
        <fullName evidence="1">N-formylglutamate amidohydrolase</fullName>
    </submittedName>
</protein>
<dbReference type="EMBL" id="JBIHMM010000001">
    <property type="protein sequence ID" value="MFH0253653.1"/>
    <property type="molecule type" value="Genomic_DNA"/>
</dbReference>
<organism evidence="1 2">
    <name type="scientific">Roseovarius aquimarinus</name>
    <dbReference type="NCBI Taxonomy" id="1229156"/>
    <lineage>
        <taxon>Bacteria</taxon>
        <taxon>Pseudomonadati</taxon>
        <taxon>Pseudomonadota</taxon>
        <taxon>Alphaproteobacteria</taxon>
        <taxon>Rhodobacterales</taxon>
        <taxon>Roseobacteraceae</taxon>
        <taxon>Roseovarius</taxon>
    </lineage>
</organism>
<gene>
    <name evidence="1" type="ORF">ACGRVM_07100</name>
</gene>
<reference evidence="1 2" key="1">
    <citation type="submission" date="2024-10" db="EMBL/GenBank/DDBJ databases">
        <authorList>
            <person name="Yang X.-N."/>
        </authorList>
    </citation>
    <scope>NUCLEOTIDE SEQUENCE [LARGE SCALE GENOMIC DNA]</scope>
    <source>
        <strain evidence="1 2">CAU 1059</strain>
    </source>
</reference>
<evidence type="ECO:0000313" key="2">
    <source>
        <dbReference type="Proteomes" id="UP001607157"/>
    </source>
</evidence>
<dbReference type="RefSeq" id="WP_377172723.1">
    <property type="nucleotide sequence ID" value="NZ_JBHTJC010000005.1"/>
</dbReference>
<evidence type="ECO:0000313" key="1">
    <source>
        <dbReference type="EMBL" id="MFH0253653.1"/>
    </source>
</evidence>
<dbReference type="SUPFAM" id="SSF53187">
    <property type="entry name" value="Zn-dependent exopeptidases"/>
    <property type="match status" value="1"/>
</dbReference>
<sequence>MSDGRLQATGPRWQGGLLAEGEPDAAQVEDHGLEGALSPFVLTCDHASSRVPAALDGLGVAPDDIQRHIGWDIGALDVARHMARAMRGLLIHQAYSRIVIDCNRPPHVAQAFPIRSDGTDIPGNAALTGSGAAARVAEIFHPYHAAIAAALDARAGTPTALLAIHSYTPHHGDFPDPRPWPVSLLFNRDSRFSEAMAAELRARDIDVGMNQPYVVDDDGDYAIPIHAERRGIPHSLIEVRQDLIETDEGARHWAAILTDCAAAAFAVMTHRKGAEHAQA</sequence>
<dbReference type="Pfam" id="PF05013">
    <property type="entry name" value="FGase"/>
    <property type="match status" value="1"/>
</dbReference>
<dbReference type="PIRSF" id="PIRSF029730">
    <property type="entry name" value="UCP029730"/>
    <property type="match status" value="1"/>
</dbReference>
<keyword evidence="2" id="KW-1185">Reference proteome</keyword>
<comment type="caution">
    <text evidence="1">The sequence shown here is derived from an EMBL/GenBank/DDBJ whole genome shotgun (WGS) entry which is preliminary data.</text>
</comment>
<name>A0ABW7I6M5_9RHOB</name>
<dbReference type="InterPro" id="IPR007709">
    <property type="entry name" value="N-FG_amidohydro"/>
</dbReference>